<feature type="region of interest" description="Disordered" evidence="1">
    <location>
        <begin position="504"/>
        <end position="529"/>
    </location>
</feature>
<feature type="compositionally biased region" description="Basic residues" evidence="1">
    <location>
        <begin position="588"/>
        <end position="608"/>
    </location>
</feature>
<feature type="region of interest" description="Disordered" evidence="1">
    <location>
        <begin position="1"/>
        <end position="32"/>
    </location>
</feature>
<sequence>MFSAIKRLTSKGDGSSTNNSQQKPQSHQAMSSVLQKKFSRGVQYNMKIVIKGDRNVGKTCLFQRLQGKLFNEEYIPTEEIQVTSIHWNYKATDDIVKVEVWDVVDKGKKKKKLDGLKLDNMKTELPEEPALDAEFLDVYKGTNGVIMMMDLTKSWTFDYVQREIPKIPAHIPVIILANHCDMAHHRTVTSDHVTYFIESILSSRTAQVRYSESSMYNGFGLKLLHKFFNLPYLQLQRESLLNQLERNAVETTATVQELDMYAESDEANYDLFIEHLAKKRREIADHNGRVSIQKTTVAQQHNPNPNTVIGGGTNGIQEGVVKRSQSGPIVIGAGKPIPYGNIDLKQKAMLHKTSQSSSMISKLPVKDFTDSSKDPNNPITSVEEFCPDGGQIDRNFLEDIQYNMHHNVRIDDAASDSDTDTGNPLVSELQEDFDPEDLAFYTKSHNNANSQSLLKPESNKSAQNVNRKYESSGDGENDRMQEEYEAMRHTQDEFDSTLNSEISELTSDPYDGWIGNDTKLRRSPEGGEDVSVVSQVDYNNSSFNDDSTSITSSNVHMELLSSKRSPSPLNKSGQSDSDETQTSSSVKKEKKKKDREKKAEKKTKSKKSKDKEKESRESSKHDKKIKRRSREESSLYRDELEEFLNSSASPQMEGVYEAI</sequence>
<evidence type="ECO:0000256" key="1">
    <source>
        <dbReference type="SAM" id="MobiDB-lite"/>
    </source>
</evidence>
<feature type="compositionally biased region" description="Low complexity" evidence="1">
    <location>
        <begin position="572"/>
        <end position="585"/>
    </location>
</feature>
<dbReference type="GO" id="GO:0005525">
    <property type="term" value="F:GTP binding"/>
    <property type="evidence" value="ECO:0007669"/>
    <property type="project" value="InterPro"/>
</dbReference>
<dbReference type="Pfam" id="PF08477">
    <property type="entry name" value="Roc"/>
    <property type="match status" value="1"/>
</dbReference>
<feature type="compositionally biased region" description="Basic and acidic residues" evidence="1">
    <location>
        <begin position="467"/>
        <end position="477"/>
    </location>
</feature>
<dbReference type="PANTHER" id="PTHR14932:SF1">
    <property type="entry name" value="RAB-LIKE PROTEIN 6"/>
    <property type="match status" value="1"/>
</dbReference>
<reference evidence="2 3" key="1">
    <citation type="submission" date="2023-03" db="EMBL/GenBank/DDBJ databases">
        <title>Genome insight into feeding habits of ladybird beetles.</title>
        <authorList>
            <person name="Li H.-S."/>
            <person name="Huang Y.-H."/>
            <person name="Pang H."/>
        </authorList>
    </citation>
    <scope>NUCLEOTIDE SEQUENCE [LARGE SCALE GENOMIC DNA]</scope>
    <source>
        <strain evidence="2">SYSU_2023b</strain>
        <tissue evidence="2">Whole body</tissue>
    </source>
</reference>
<feature type="compositionally biased region" description="Polar residues" evidence="1">
    <location>
        <begin position="447"/>
        <end position="466"/>
    </location>
</feature>
<proteinExistence type="predicted"/>
<feature type="compositionally biased region" description="Polar residues" evidence="1">
    <location>
        <begin position="12"/>
        <end position="32"/>
    </location>
</feature>
<keyword evidence="3" id="KW-1185">Reference proteome</keyword>
<dbReference type="PANTHER" id="PTHR14932">
    <property type="entry name" value="RAS GTPASE-RELATED"/>
    <property type="match status" value="1"/>
</dbReference>
<dbReference type="AlphaFoldDB" id="A0AAW1UGR8"/>
<dbReference type="GO" id="GO:0005829">
    <property type="term" value="C:cytosol"/>
    <property type="evidence" value="ECO:0007669"/>
    <property type="project" value="TreeGrafter"/>
</dbReference>
<dbReference type="GO" id="GO:0005634">
    <property type="term" value="C:nucleus"/>
    <property type="evidence" value="ECO:0007669"/>
    <property type="project" value="TreeGrafter"/>
</dbReference>
<dbReference type="EMBL" id="JARQZJ010000061">
    <property type="protein sequence ID" value="KAK9879335.1"/>
    <property type="molecule type" value="Genomic_DNA"/>
</dbReference>
<feature type="region of interest" description="Disordered" evidence="1">
    <location>
        <begin position="559"/>
        <end position="638"/>
    </location>
</feature>
<dbReference type="Proteomes" id="UP001431783">
    <property type="component" value="Unassembled WGS sequence"/>
</dbReference>
<organism evidence="2 3">
    <name type="scientific">Henosepilachna vigintioctopunctata</name>
    <dbReference type="NCBI Taxonomy" id="420089"/>
    <lineage>
        <taxon>Eukaryota</taxon>
        <taxon>Metazoa</taxon>
        <taxon>Ecdysozoa</taxon>
        <taxon>Arthropoda</taxon>
        <taxon>Hexapoda</taxon>
        <taxon>Insecta</taxon>
        <taxon>Pterygota</taxon>
        <taxon>Neoptera</taxon>
        <taxon>Endopterygota</taxon>
        <taxon>Coleoptera</taxon>
        <taxon>Polyphaga</taxon>
        <taxon>Cucujiformia</taxon>
        <taxon>Coccinelloidea</taxon>
        <taxon>Coccinellidae</taxon>
        <taxon>Epilachninae</taxon>
        <taxon>Epilachnini</taxon>
        <taxon>Henosepilachna</taxon>
    </lineage>
</organism>
<dbReference type="SMART" id="SM00175">
    <property type="entry name" value="RAB"/>
    <property type="match status" value="1"/>
</dbReference>
<dbReference type="InterPro" id="IPR040385">
    <property type="entry name" value="RABL6"/>
</dbReference>
<dbReference type="Gene3D" id="3.40.50.300">
    <property type="entry name" value="P-loop containing nucleotide triphosphate hydrolases"/>
    <property type="match status" value="1"/>
</dbReference>
<feature type="region of interest" description="Disordered" evidence="1">
    <location>
        <begin position="366"/>
        <end position="386"/>
    </location>
</feature>
<accession>A0AAW1UGR8</accession>
<evidence type="ECO:0008006" key="4">
    <source>
        <dbReference type="Google" id="ProtNLM"/>
    </source>
</evidence>
<feature type="region of interest" description="Disordered" evidence="1">
    <location>
        <begin position="447"/>
        <end position="477"/>
    </location>
</feature>
<gene>
    <name evidence="2" type="ORF">WA026_004186</name>
</gene>
<dbReference type="SUPFAM" id="SSF52540">
    <property type="entry name" value="P-loop containing nucleoside triphosphate hydrolases"/>
    <property type="match status" value="1"/>
</dbReference>
<dbReference type="PRINTS" id="PR00449">
    <property type="entry name" value="RASTRNSFRMNG"/>
</dbReference>
<dbReference type="InterPro" id="IPR027417">
    <property type="entry name" value="P-loop_NTPase"/>
</dbReference>
<evidence type="ECO:0000313" key="2">
    <source>
        <dbReference type="EMBL" id="KAK9879335.1"/>
    </source>
</evidence>
<comment type="caution">
    <text evidence="2">The sequence shown here is derived from an EMBL/GenBank/DDBJ whole genome shotgun (WGS) entry which is preliminary data.</text>
</comment>
<feature type="compositionally biased region" description="Polar residues" evidence="1">
    <location>
        <begin position="562"/>
        <end position="571"/>
    </location>
</feature>
<name>A0AAW1UGR8_9CUCU</name>
<protein>
    <recommendedName>
        <fullName evidence="4">Rab-like protein 6</fullName>
    </recommendedName>
</protein>
<dbReference type="PROSITE" id="PS51419">
    <property type="entry name" value="RAB"/>
    <property type="match status" value="1"/>
</dbReference>
<evidence type="ECO:0000313" key="3">
    <source>
        <dbReference type="Proteomes" id="UP001431783"/>
    </source>
</evidence>
<feature type="compositionally biased region" description="Basic and acidic residues" evidence="1">
    <location>
        <begin position="629"/>
        <end position="638"/>
    </location>
</feature>
<feature type="compositionally biased region" description="Basic and acidic residues" evidence="1">
    <location>
        <begin position="609"/>
        <end position="620"/>
    </location>
</feature>